<dbReference type="InterPro" id="IPR036526">
    <property type="entry name" value="C-N_Hydrolase_sf"/>
</dbReference>
<evidence type="ECO:0000256" key="1">
    <source>
        <dbReference type="ARBA" id="ARBA00022801"/>
    </source>
</evidence>
<dbReference type="AlphaFoldDB" id="A0A1J5PWQ0"/>
<dbReference type="InterPro" id="IPR003010">
    <property type="entry name" value="C-N_Hydrolase"/>
</dbReference>
<dbReference type="EC" id="3.5.1.100" evidence="3"/>
<dbReference type="PANTHER" id="PTHR43674:SF2">
    <property type="entry name" value="BETA-UREIDOPROPIONASE"/>
    <property type="match status" value="1"/>
</dbReference>
<evidence type="ECO:0000313" key="3">
    <source>
        <dbReference type="EMBL" id="OIQ68045.1"/>
    </source>
</evidence>
<name>A0A1J5PWQ0_9ZZZZ</name>
<keyword evidence="1 3" id="KW-0378">Hydrolase</keyword>
<organism evidence="3">
    <name type="scientific">mine drainage metagenome</name>
    <dbReference type="NCBI Taxonomy" id="410659"/>
    <lineage>
        <taxon>unclassified sequences</taxon>
        <taxon>metagenomes</taxon>
        <taxon>ecological metagenomes</taxon>
    </lineage>
</organism>
<dbReference type="SUPFAM" id="SSF56317">
    <property type="entry name" value="Carbon-nitrogen hydrolase"/>
    <property type="match status" value="1"/>
</dbReference>
<dbReference type="GO" id="GO:0033388">
    <property type="term" value="P:putrescine biosynthetic process from arginine"/>
    <property type="evidence" value="ECO:0007669"/>
    <property type="project" value="TreeGrafter"/>
</dbReference>
<dbReference type="PANTHER" id="PTHR43674">
    <property type="entry name" value="NITRILASE C965.09-RELATED"/>
    <property type="match status" value="1"/>
</dbReference>
<sequence length="248" mass="27492">MLRIAACQLPLNIDSPKDNLHLAESAIREAASKRAKLVVLPELTNSGYVFRTLDEVKDRTTTLDGPVIHRWSELARELDVTIVGGLAINEGGTFFNTSVIIDESGLRGWYKKVHFWNDEPDFFTPGMDEPLVIETKFGRLATMVCYDLEFTEWVRLALLADAAILAIPTNWPDGGYSTDPTPMEAVRVQAAASQNKMVVAAADRVCRPEPDPGQLHPVLPGGHGLQGTRRAARHRFQLIRPPPMPRMA</sequence>
<dbReference type="Gene3D" id="3.60.110.10">
    <property type="entry name" value="Carbon-nitrogen hydrolase"/>
    <property type="match status" value="1"/>
</dbReference>
<feature type="domain" description="CN hydrolase" evidence="2">
    <location>
        <begin position="2"/>
        <end position="248"/>
    </location>
</feature>
<evidence type="ECO:0000259" key="2">
    <source>
        <dbReference type="PROSITE" id="PS50263"/>
    </source>
</evidence>
<reference evidence="3" key="1">
    <citation type="submission" date="2016-10" db="EMBL/GenBank/DDBJ databases">
        <title>Sequence of Gallionella enrichment culture.</title>
        <authorList>
            <person name="Poehlein A."/>
            <person name="Muehling M."/>
            <person name="Daniel R."/>
        </authorList>
    </citation>
    <scope>NUCLEOTIDE SEQUENCE</scope>
</reference>
<comment type="caution">
    <text evidence="3">The sequence shown here is derived from an EMBL/GenBank/DDBJ whole genome shotgun (WGS) entry which is preliminary data.</text>
</comment>
<dbReference type="PROSITE" id="PS50263">
    <property type="entry name" value="CN_HYDROLASE"/>
    <property type="match status" value="1"/>
</dbReference>
<dbReference type="EMBL" id="MLJW01005537">
    <property type="protein sequence ID" value="OIQ68045.1"/>
    <property type="molecule type" value="Genomic_DNA"/>
</dbReference>
<accession>A0A1J5PWQ0</accession>
<gene>
    <name evidence="3" type="primary">ramA_5</name>
    <name evidence="3" type="ORF">GALL_503680</name>
</gene>
<dbReference type="InterPro" id="IPR050345">
    <property type="entry name" value="Aliph_Amidase/BUP"/>
</dbReference>
<protein>
    <submittedName>
        <fullName evidence="3">(R)-stereoselective amidase</fullName>
        <ecNumber evidence="3">3.5.1.100</ecNumber>
    </submittedName>
</protein>
<dbReference type="GO" id="GO:0050126">
    <property type="term" value="F:N-carbamoylputrescine amidase activity"/>
    <property type="evidence" value="ECO:0007669"/>
    <property type="project" value="TreeGrafter"/>
</dbReference>
<proteinExistence type="predicted"/>
<dbReference type="Pfam" id="PF00795">
    <property type="entry name" value="CN_hydrolase"/>
    <property type="match status" value="1"/>
</dbReference>